<organism evidence="1 2">
    <name type="scientific">Phytophthora fragariaefolia</name>
    <dbReference type="NCBI Taxonomy" id="1490495"/>
    <lineage>
        <taxon>Eukaryota</taxon>
        <taxon>Sar</taxon>
        <taxon>Stramenopiles</taxon>
        <taxon>Oomycota</taxon>
        <taxon>Peronosporomycetes</taxon>
        <taxon>Peronosporales</taxon>
        <taxon>Peronosporaceae</taxon>
        <taxon>Phytophthora</taxon>
    </lineage>
</organism>
<name>A0A9W6U675_9STRA</name>
<proteinExistence type="predicted"/>
<evidence type="ECO:0000313" key="2">
    <source>
        <dbReference type="Proteomes" id="UP001165121"/>
    </source>
</evidence>
<dbReference type="EMBL" id="BSXT01000424">
    <property type="protein sequence ID" value="GMF27022.1"/>
    <property type="molecule type" value="Genomic_DNA"/>
</dbReference>
<reference evidence="1" key="1">
    <citation type="submission" date="2023-04" db="EMBL/GenBank/DDBJ databases">
        <title>Phytophthora fragariaefolia NBRC 109709.</title>
        <authorList>
            <person name="Ichikawa N."/>
            <person name="Sato H."/>
            <person name="Tonouchi N."/>
        </authorList>
    </citation>
    <scope>NUCLEOTIDE SEQUENCE</scope>
    <source>
        <strain evidence="1">NBRC 109709</strain>
    </source>
</reference>
<accession>A0A9W6U675</accession>
<keyword evidence="2" id="KW-1185">Reference proteome</keyword>
<dbReference type="Proteomes" id="UP001165121">
    <property type="component" value="Unassembled WGS sequence"/>
</dbReference>
<dbReference type="AlphaFoldDB" id="A0A9W6U675"/>
<gene>
    <name evidence="1" type="ORF">Pfra01_000526300</name>
</gene>
<dbReference type="OrthoDB" id="126000at2759"/>
<protein>
    <submittedName>
        <fullName evidence="1">Unnamed protein product</fullName>
    </submittedName>
</protein>
<comment type="caution">
    <text evidence="1">The sequence shown here is derived from an EMBL/GenBank/DDBJ whole genome shotgun (WGS) entry which is preliminary data.</text>
</comment>
<sequence>MSFSSDAKITHLSDDDIKVLVSRIEIPANFQSVYGINGETSDGGKTKAAAFAKMAAPLHAETKKYEGMKARNMHLTVG</sequence>
<evidence type="ECO:0000313" key="1">
    <source>
        <dbReference type="EMBL" id="GMF27022.1"/>
    </source>
</evidence>